<keyword evidence="7" id="KW-0645">Protease</keyword>
<keyword evidence="11" id="KW-1185">Reference proteome</keyword>
<comment type="similarity">
    <text evidence="3 7">Belongs to the peptidase S26 family.</text>
</comment>
<evidence type="ECO:0000256" key="5">
    <source>
        <dbReference type="ARBA" id="ARBA00022801"/>
    </source>
</evidence>
<dbReference type="GO" id="GO:0009003">
    <property type="term" value="F:signal peptidase activity"/>
    <property type="evidence" value="ECO:0007669"/>
    <property type="project" value="UniProtKB-EC"/>
</dbReference>
<dbReference type="GO" id="GO:0004252">
    <property type="term" value="F:serine-type endopeptidase activity"/>
    <property type="evidence" value="ECO:0007669"/>
    <property type="project" value="InterPro"/>
</dbReference>
<keyword evidence="7" id="KW-1133">Transmembrane helix</keyword>
<keyword evidence="7" id="KW-0812">Transmembrane</keyword>
<dbReference type="InterPro" id="IPR019757">
    <property type="entry name" value="Pept_S26A_signal_pept_1_Lys-AS"/>
</dbReference>
<dbReference type="GO" id="GO:0005886">
    <property type="term" value="C:plasma membrane"/>
    <property type="evidence" value="ECO:0007669"/>
    <property type="project" value="UniProtKB-SubCell"/>
</dbReference>
<feature type="active site" evidence="6">
    <location>
        <position position="136"/>
    </location>
</feature>
<name>A0A1G6BC05_EUBOX</name>
<feature type="transmembrane region" description="Helical" evidence="7">
    <location>
        <begin position="68"/>
        <end position="89"/>
    </location>
</feature>
<dbReference type="InterPro" id="IPR019533">
    <property type="entry name" value="Peptidase_S26"/>
</dbReference>
<dbReference type="STRING" id="1732.SAMN02910417_01341"/>
<evidence type="ECO:0000256" key="6">
    <source>
        <dbReference type="PIRSR" id="PIRSR600223-1"/>
    </source>
</evidence>
<keyword evidence="5 7" id="KW-0378">Hydrolase</keyword>
<feature type="compositionally biased region" description="Polar residues" evidence="8">
    <location>
        <begin position="22"/>
        <end position="32"/>
    </location>
</feature>
<keyword evidence="7" id="KW-0472">Membrane</keyword>
<feature type="active site" evidence="6">
    <location>
        <position position="93"/>
    </location>
</feature>
<evidence type="ECO:0000256" key="4">
    <source>
        <dbReference type="ARBA" id="ARBA00013208"/>
    </source>
</evidence>
<dbReference type="EMBL" id="FMXR01000009">
    <property type="protein sequence ID" value="SDB18171.1"/>
    <property type="molecule type" value="Genomic_DNA"/>
</dbReference>
<dbReference type="Proteomes" id="UP000199228">
    <property type="component" value="Unassembled WGS sequence"/>
</dbReference>
<dbReference type="InterPro" id="IPR036286">
    <property type="entry name" value="LexA/Signal_pep-like_sf"/>
</dbReference>
<sequence>MEENKNIMPQENTEETTQEQTIAQSDTISESEYNEAQQVRATLSDGVSKEAEKDNVDIKKEVISWIRLIAIVIVVVVVVKQFVIVNAIVPTGSMENTIMPDDRLIGFRLAYKISEPQRYDIAIFKYPVDESQVYIKRIIGLPGEKVTIEDGKIYINDSKEPLDEPYLKEEWTVECTGYTFEVPEDCYLMLGDNRNISADARYWADEALMSEIAQTEDEAAAYQYVSKDKILGKAIVRYWPSIEMLTADELQQAE</sequence>
<dbReference type="InterPro" id="IPR000223">
    <property type="entry name" value="Pept_S26A_signal_pept_1"/>
</dbReference>
<dbReference type="SUPFAM" id="SSF51306">
    <property type="entry name" value="LexA/Signal peptidase"/>
    <property type="match status" value="1"/>
</dbReference>
<gene>
    <name evidence="10" type="ORF">SAMN02910417_01341</name>
</gene>
<reference evidence="10 11" key="1">
    <citation type="submission" date="2016-10" db="EMBL/GenBank/DDBJ databases">
        <authorList>
            <person name="de Groot N.N."/>
        </authorList>
    </citation>
    <scope>NUCLEOTIDE SEQUENCE [LARGE SCALE GENOMIC DNA]</scope>
    <source>
        <strain evidence="10 11">DSM 3217</strain>
    </source>
</reference>
<comment type="subcellular location">
    <subcellularLocation>
        <location evidence="2">Cell membrane</location>
        <topology evidence="2">Single-pass type II membrane protein</topology>
    </subcellularLocation>
    <subcellularLocation>
        <location evidence="7">Membrane</location>
        <topology evidence="7">Single-pass type II membrane protein</topology>
    </subcellularLocation>
</comment>
<dbReference type="PRINTS" id="PR00727">
    <property type="entry name" value="LEADERPTASE"/>
</dbReference>
<dbReference type="AlphaFoldDB" id="A0A1G6BC05"/>
<evidence type="ECO:0000256" key="8">
    <source>
        <dbReference type="SAM" id="MobiDB-lite"/>
    </source>
</evidence>
<dbReference type="Pfam" id="PF10502">
    <property type="entry name" value="Peptidase_S26"/>
    <property type="match status" value="1"/>
</dbReference>
<dbReference type="GO" id="GO:0006465">
    <property type="term" value="P:signal peptide processing"/>
    <property type="evidence" value="ECO:0007669"/>
    <property type="project" value="InterPro"/>
</dbReference>
<dbReference type="EC" id="3.4.21.89" evidence="4 7"/>
<proteinExistence type="inferred from homology"/>
<evidence type="ECO:0000259" key="9">
    <source>
        <dbReference type="Pfam" id="PF10502"/>
    </source>
</evidence>
<feature type="domain" description="Peptidase S26" evidence="9">
    <location>
        <begin position="63"/>
        <end position="239"/>
    </location>
</feature>
<dbReference type="RefSeq" id="WP_242870541.1">
    <property type="nucleotide sequence ID" value="NZ_FMXR01000009.1"/>
</dbReference>
<evidence type="ECO:0000256" key="1">
    <source>
        <dbReference type="ARBA" id="ARBA00000677"/>
    </source>
</evidence>
<dbReference type="NCBIfam" id="TIGR02227">
    <property type="entry name" value="sigpep_I_bact"/>
    <property type="match status" value="1"/>
</dbReference>
<comment type="catalytic activity">
    <reaction evidence="1 7">
        <text>Cleavage of hydrophobic, N-terminal signal or leader sequences from secreted and periplasmic proteins.</text>
        <dbReference type="EC" id="3.4.21.89"/>
    </reaction>
</comment>
<dbReference type="PROSITE" id="PS00760">
    <property type="entry name" value="SPASE_I_2"/>
    <property type="match status" value="1"/>
</dbReference>
<evidence type="ECO:0000313" key="11">
    <source>
        <dbReference type="Proteomes" id="UP000199228"/>
    </source>
</evidence>
<dbReference type="PANTHER" id="PTHR43390:SF1">
    <property type="entry name" value="CHLOROPLAST PROCESSING PEPTIDASE"/>
    <property type="match status" value="1"/>
</dbReference>
<dbReference type="CDD" id="cd06530">
    <property type="entry name" value="S26_SPase_I"/>
    <property type="match status" value="1"/>
</dbReference>
<dbReference type="PANTHER" id="PTHR43390">
    <property type="entry name" value="SIGNAL PEPTIDASE I"/>
    <property type="match status" value="1"/>
</dbReference>
<evidence type="ECO:0000256" key="3">
    <source>
        <dbReference type="ARBA" id="ARBA00009370"/>
    </source>
</evidence>
<feature type="region of interest" description="Disordered" evidence="8">
    <location>
        <begin position="1"/>
        <end position="32"/>
    </location>
</feature>
<evidence type="ECO:0000256" key="2">
    <source>
        <dbReference type="ARBA" id="ARBA00004401"/>
    </source>
</evidence>
<organism evidence="10 11">
    <name type="scientific">Eubacterium oxidoreducens</name>
    <dbReference type="NCBI Taxonomy" id="1732"/>
    <lineage>
        <taxon>Bacteria</taxon>
        <taxon>Bacillati</taxon>
        <taxon>Bacillota</taxon>
        <taxon>Clostridia</taxon>
        <taxon>Eubacteriales</taxon>
        <taxon>Eubacteriaceae</taxon>
        <taxon>Eubacterium</taxon>
    </lineage>
</organism>
<evidence type="ECO:0000256" key="7">
    <source>
        <dbReference type="RuleBase" id="RU362042"/>
    </source>
</evidence>
<accession>A0A1G6BC05</accession>
<dbReference type="Gene3D" id="2.10.109.10">
    <property type="entry name" value="Umud Fragment, subunit A"/>
    <property type="match status" value="1"/>
</dbReference>
<evidence type="ECO:0000313" key="10">
    <source>
        <dbReference type="EMBL" id="SDB18171.1"/>
    </source>
</evidence>
<protein>
    <recommendedName>
        <fullName evidence="4 7">Signal peptidase I</fullName>
        <ecNumber evidence="4 7">3.4.21.89</ecNumber>
    </recommendedName>
</protein>